<proteinExistence type="predicted"/>
<evidence type="ECO:0000256" key="2">
    <source>
        <dbReference type="SAM" id="Phobius"/>
    </source>
</evidence>
<feature type="transmembrane region" description="Helical" evidence="2">
    <location>
        <begin position="12"/>
        <end position="40"/>
    </location>
</feature>
<gene>
    <name evidence="4" type="primary">ADIG</name>
</gene>
<keyword evidence="2" id="KW-0472">Membrane</keyword>
<dbReference type="OrthoDB" id="9426851at2759"/>
<feature type="compositionally biased region" description="Acidic residues" evidence="1">
    <location>
        <begin position="57"/>
        <end position="75"/>
    </location>
</feature>
<dbReference type="InterPro" id="IPR027938">
    <property type="entry name" value="Adipogenin"/>
</dbReference>
<dbReference type="CTD" id="149685"/>
<dbReference type="RefSeq" id="XP_017678331.1">
    <property type="nucleotide sequence ID" value="XM_017822842.1"/>
</dbReference>
<evidence type="ECO:0000313" key="4">
    <source>
        <dbReference type="RefSeq" id="XP_017678331.1"/>
    </source>
</evidence>
<protein>
    <submittedName>
        <fullName evidence="4">Adipogenin isoform X1</fullName>
    </submittedName>
</protein>
<feature type="region of interest" description="Disordered" evidence="1">
    <location>
        <begin position="51"/>
        <end position="97"/>
    </location>
</feature>
<evidence type="ECO:0000313" key="3">
    <source>
        <dbReference type="Proteomes" id="UP000504624"/>
    </source>
</evidence>
<keyword evidence="3" id="KW-1185">Reference proteome</keyword>
<dbReference type="PANTHER" id="PTHR38499">
    <property type="entry name" value="ADIPOGENIN"/>
    <property type="match status" value="1"/>
</dbReference>
<feature type="transmembrane region" description="Helical" evidence="2">
    <location>
        <begin position="138"/>
        <end position="163"/>
    </location>
</feature>
<feature type="compositionally biased region" description="Low complexity" evidence="1">
    <location>
        <begin position="76"/>
        <end position="92"/>
    </location>
</feature>
<dbReference type="AlphaFoldDB" id="A0A6J0HWK0"/>
<keyword evidence="2" id="KW-1133">Transmembrane helix</keyword>
<evidence type="ECO:0000256" key="1">
    <source>
        <dbReference type="SAM" id="MobiDB-lite"/>
    </source>
</evidence>
<name>A0A6J0HWK0_9PASS</name>
<sequence>MRYPLVPLVNELTFPLLFFWFCLPFVMLLIIMIIWLQLLLNEAQMPSTEKIKKESFDEPDSDSIFEDELTEEDNQSDASSTETQEESQPSDSVGRLRPKPAYLSSNPKSQKQSLLAVTSNSWSRSQKIRYSHIEKSNFCNIMMLLCTMFSSLTWNFVCLLLQIFNVLRILLLPSYLITYMAQLFALLYEKAVKILDSLRLESRGLLASVLGRKLELSKAQRTTRG</sequence>
<accession>A0A6J0HWK0</accession>
<reference evidence="4" key="1">
    <citation type="submission" date="2025-08" db="UniProtKB">
        <authorList>
            <consortium name="RefSeq"/>
        </authorList>
    </citation>
    <scope>IDENTIFICATION</scope>
</reference>
<dbReference type="GO" id="GO:0045444">
    <property type="term" value="P:fat cell differentiation"/>
    <property type="evidence" value="ECO:0007669"/>
    <property type="project" value="InterPro"/>
</dbReference>
<dbReference type="Pfam" id="PF15202">
    <property type="entry name" value="Adipogenin"/>
    <property type="match status" value="1"/>
</dbReference>
<dbReference type="PANTHER" id="PTHR38499:SF1">
    <property type="entry name" value="ADIPOGENIN"/>
    <property type="match status" value="1"/>
</dbReference>
<keyword evidence="2" id="KW-0812">Transmembrane</keyword>
<dbReference type="Proteomes" id="UP000504624">
    <property type="component" value="Unplaced"/>
</dbReference>
<organism evidence="3 4">
    <name type="scientific">Lepidothrix coronata</name>
    <name type="common">blue-crowned manakin</name>
    <dbReference type="NCBI Taxonomy" id="321398"/>
    <lineage>
        <taxon>Eukaryota</taxon>
        <taxon>Metazoa</taxon>
        <taxon>Chordata</taxon>
        <taxon>Craniata</taxon>
        <taxon>Vertebrata</taxon>
        <taxon>Euteleostomi</taxon>
        <taxon>Archelosauria</taxon>
        <taxon>Archosauria</taxon>
        <taxon>Dinosauria</taxon>
        <taxon>Saurischia</taxon>
        <taxon>Theropoda</taxon>
        <taxon>Coelurosauria</taxon>
        <taxon>Aves</taxon>
        <taxon>Neognathae</taxon>
        <taxon>Neoaves</taxon>
        <taxon>Telluraves</taxon>
        <taxon>Australaves</taxon>
        <taxon>Passeriformes</taxon>
        <taxon>Pipridae</taxon>
        <taxon>Lepidothrix</taxon>
    </lineage>
</organism>
<feature type="transmembrane region" description="Helical" evidence="2">
    <location>
        <begin position="169"/>
        <end position="188"/>
    </location>
</feature>
<dbReference type="GeneID" id="108501187"/>